<organism evidence="1 2">
    <name type="scientific">Paenibacillus alvei</name>
    <name type="common">Bacillus alvei</name>
    <dbReference type="NCBI Taxonomy" id="44250"/>
    <lineage>
        <taxon>Bacteria</taxon>
        <taxon>Bacillati</taxon>
        <taxon>Bacillota</taxon>
        <taxon>Bacilli</taxon>
        <taxon>Bacillales</taxon>
        <taxon>Paenibacillaceae</taxon>
        <taxon>Paenibacillus</taxon>
    </lineage>
</organism>
<gene>
    <name evidence="1" type="ORF">M5X12_16220</name>
</gene>
<proteinExistence type="predicted"/>
<reference evidence="1 2" key="1">
    <citation type="submission" date="2022-05" db="EMBL/GenBank/DDBJ databases">
        <title>Genome Sequencing of Bee-Associated Microbes.</title>
        <authorList>
            <person name="Dunlap C."/>
        </authorList>
    </citation>
    <scope>NUCLEOTIDE SEQUENCE [LARGE SCALE GENOMIC DNA]</scope>
    <source>
        <strain evidence="1 2">NRRL B-04010</strain>
    </source>
</reference>
<sequence>MFEKFSDYMYYLLISPWKKVVRKENQFYIFLKVIGKLFDQTKEDIFRVREESMIITASEQMLNEHGRERDMPRLKGEDIEAYRLRLMMKNMIATQAGTEQGILTALKALGYEKSYIEPYYIHDPERWAEFIVYLGSSTPSGVNDIAVIDAEVMKVKPARSKPSYGIEEGTGSNAVMKSSFSYGYTGLPLCGMIKCGTWPPTK</sequence>
<dbReference type="RefSeq" id="WP_005549600.1">
    <property type="nucleotide sequence ID" value="NZ_JAMDLX010000202.1"/>
</dbReference>
<evidence type="ECO:0000313" key="1">
    <source>
        <dbReference type="EMBL" id="MCY9762118.1"/>
    </source>
</evidence>
<keyword evidence="2" id="KW-1185">Reference proteome</keyword>
<dbReference type="Proteomes" id="UP001527181">
    <property type="component" value="Unassembled WGS sequence"/>
</dbReference>
<dbReference type="GeneID" id="94491071"/>
<protein>
    <submittedName>
        <fullName evidence="1">Uncharacterized protein</fullName>
    </submittedName>
</protein>
<dbReference type="EMBL" id="JAMDNP010000029">
    <property type="protein sequence ID" value="MCY9762118.1"/>
    <property type="molecule type" value="Genomic_DNA"/>
</dbReference>
<name>A0ABT4H019_PAEAL</name>
<accession>A0ABT4H019</accession>
<evidence type="ECO:0000313" key="2">
    <source>
        <dbReference type="Proteomes" id="UP001527181"/>
    </source>
</evidence>
<comment type="caution">
    <text evidence="1">The sequence shown here is derived from an EMBL/GenBank/DDBJ whole genome shotgun (WGS) entry which is preliminary data.</text>
</comment>